<organism evidence="3 4">
    <name type="scientific">Chrysochromulina tobinii</name>
    <dbReference type="NCBI Taxonomy" id="1460289"/>
    <lineage>
        <taxon>Eukaryota</taxon>
        <taxon>Haptista</taxon>
        <taxon>Haptophyta</taxon>
        <taxon>Prymnesiophyceae</taxon>
        <taxon>Prymnesiales</taxon>
        <taxon>Chrysochromulinaceae</taxon>
        <taxon>Chrysochromulina</taxon>
    </lineage>
</organism>
<feature type="transmembrane region" description="Helical" evidence="2">
    <location>
        <begin position="287"/>
        <end position="311"/>
    </location>
</feature>
<keyword evidence="2" id="KW-0472">Membrane</keyword>
<keyword evidence="2" id="KW-0812">Transmembrane</keyword>
<gene>
    <name evidence="3" type="ORF">Ctob_010986</name>
</gene>
<feature type="transmembrane region" description="Helical" evidence="2">
    <location>
        <begin position="317"/>
        <end position="341"/>
    </location>
</feature>
<proteinExistence type="predicted"/>
<sequence>MFIITALAAYQPALHASTPTFTRRSSAPLLVEVNPRRGASLLGFAGGAYTGNLLWAELLANNVVDRKPLKELAGENGLIDPNFDVGAALKSIQLPDTSSLQLPESFKSFKLPDASSFQMPEALKSLKLPDASSFKLPEGLDSLGGSLKDFAAQVSDQAATQLLPPAGAAEPLADATAAASEFAALLQQQTQSALSGVKLPTLDSSTLETARAALLDQAAALSSQVPPPEELATYASAQLEATATATATEAANFVGALTGDVLVPLATGLLGAALFGGLSGADNVLGLLLRVLGLAADLVFQLVVGITLPVLLAILNIVFGALVGAIFGAVVGPGTLVSSLADTTRRDLAKNLADALAAPGKALVRVGELPGEIGRTLFLQDVKKGEVPTDAPATAQVAGSPYESDKDYS</sequence>
<dbReference type="Proteomes" id="UP000037460">
    <property type="component" value="Unassembled WGS sequence"/>
</dbReference>
<evidence type="ECO:0000313" key="4">
    <source>
        <dbReference type="Proteomes" id="UP000037460"/>
    </source>
</evidence>
<accession>A0A0M0KBD2</accession>
<dbReference type="AlphaFoldDB" id="A0A0M0KBD2"/>
<comment type="caution">
    <text evidence="3">The sequence shown here is derived from an EMBL/GenBank/DDBJ whole genome shotgun (WGS) entry which is preliminary data.</text>
</comment>
<feature type="region of interest" description="Disordered" evidence="1">
    <location>
        <begin position="390"/>
        <end position="409"/>
    </location>
</feature>
<evidence type="ECO:0000313" key="3">
    <source>
        <dbReference type="EMBL" id="KOO36089.1"/>
    </source>
</evidence>
<keyword evidence="2" id="KW-1133">Transmembrane helix</keyword>
<evidence type="ECO:0000256" key="2">
    <source>
        <dbReference type="SAM" id="Phobius"/>
    </source>
</evidence>
<feature type="transmembrane region" description="Helical" evidence="2">
    <location>
        <begin position="253"/>
        <end position="275"/>
    </location>
</feature>
<protein>
    <submittedName>
        <fullName evidence="3">Uncharacterized protein</fullName>
    </submittedName>
</protein>
<keyword evidence="4" id="KW-1185">Reference proteome</keyword>
<dbReference type="EMBL" id="JWZX01000633">
    <property type="protein sequence ID" value="KOO36089.1"/>
    <property type="molecule type" value="Genomic_DNA"/>
</dbReference>
<name>A0A0M0KBD2_9EUKA</name>
<reference evidence="4" key="1">
    <citation type="journal article" date="2015" name="PLoS Genet.">
        <title>Genome Sequence and Transcriptome Analyses of Chrysochromulina tobin: Metabolic Tools for Enhanced Algal Fitness in the Prominent Order Prymnesiales (Haptophyceae).</title>
        <authorList>
            <person name="Hovde B.T."/>
            <person name="Deodato C.R."/>
            <person name="Hunsperger H.M."/>
            <person name="Ryken S.A."/>
            <person name="Yost W."/>
            <person name="Jha R.K."/>
            <person name="Patterson J."/>
            <person name="Monnat R.J. Jr."/>
            <person name="Barlow S.B."/>
            <person name="Starkenburg S.R."/>
            <person name="Cattolico R.A."/>
        </authorList>
    </citation>
    <scope>NUCLEOTIDE SEQUENCE</scope>
    <source>
        <strain evidence="4">CCMP291</strain>
    </source>
</reference>
<evidence type="ECO:0000256" key="1">
    <source>
        <dbReference type="SAM" id="MobiDB-lite"/>
    </source>
</evidence>